<comment type="caution">
    <text evidence="5">The sequence shown here is derived from an EMBL/GenBank/DDBJ whole genome shotgun (WGS) entry which is preliminary data.</text>
</comment>
<name>A0A4R4DJZ6_9PROT</name>
<feature type="domain" description="AAA+ ATPase" evidence="4">
    <location>
        <begin position="98"/>
        <end position="231"/>
    </location>
</feature>
<dbReference type="GO" id="GO:0005524">
    <property type="term" value="F:ATP binding"/>
    <property type="evidence" value="ECO:0007669"/>
    <property type="project" value="UniProtKB-KW"/>
</dbReference>
<dbReference type="PANTHER" id="PTHR30050:SF4">
    <property type="entry name" value="ATP-BINDING PROTEIN RV3427C IN INSERTION SEQUENCE-RELATED"/>
    <property type="match status" value="1"/>
</dbReference>
<evidence type="ECO:0000256" key="3">
    <source>
        <dbReference type="ARBA" id="ARBA00022840"/>
    </source>
</evidence>
<evidence type="ECO:0000256" key="1">
    <source>
        <dbReference type="ARBA" id="ARBA00008059"/>
    </source>
</evidence>
<evidence type="ECO:0000313" key="5">
    <source>
        <dbReference type="EMBL" id="TCZ61045.1"/>
    </source>
</evidence>
<dbReference type="Gene3D" id="3.40.50.300">
    <property type="entry name" value="P-loop containing nucleotide triphosphate hydrolases"/>
    <property type="match status" value="1"/>
</dbReference>
<reference evidence="5 6" key="1">
    <citation type="submission" date="2019-03" db="EMBL/GenBank/DDBJ databases">
        <title>Paracraurococcus aquatilis NE82 genome sequence.</title>
        <authorList>
            <person name="Zhao Y."/>
            <person name="Du Z."/>
        </authorList>
    </citation>
    <scope>NUCLEOTIDE SEQUENCE [LARGE SCALE GENOMIC DNA]</scope>
    <source>
        <strain evidence="5 6">NE82</strain>
    </source>
</reference>
<dbReference type="SMART" id="SM00382">
    <property type="entry name" value="AAA"/>
    <property type="match status" value="1"/>
</dbReference>
<proteinExistence type="inferred from homology"/>
<dbReference type="PANTHER" id="PTHR30050">
    <property type="entry name" value="CHROMOSOMAL REPLICATION INITIATOR PROTEIN DNAA"/>
    <property type="match status" value="1"/>
</dbReference>
<dbReference type="AlphaFoldDB" id="A0A4R4DJZ6"/>
<sequence length="254" mass="28698">MLTHPTSERLRSLGLVAMAQALEEQRRQPDLDGLGFEERLALLVEREATGRDDRRLRARLKFAGLRQSACIEDIDWRAARGLDRALFGRLAAGEWIDRHQGVHLTGPTGVGKTWLACALGHKAFRDGRSVLYQRLPRLLEALALARGDGRYARMLKTLARVQVLILDDWGLTPLTPEQRRDLLELVDDRHGRAATIVTSQLPVSTWHEWIADPTLGDAILDRLVHNAHRIELKGESMRRRAARRAVPVDADQEN</sequence>
<gene>
    <name evidence="5" type="ORF">EXY23_12975</name>
</gene>
<dbReference type="SUPFAM" id="SSF52540">
    <property type="entry name" value="P-loop containing nucleoside triphosphate hydrolases"/>
    <property type="match status" value="1"/>
</dbReference>
<dbReference type="InterPro" id="IPR003593">
    <property type="entry name" value="AAA+_ATPase"/>
</dbReference>
<dbReference type="Proteomes" id="UP000295023">
    <property type="component" value="Unassembled WGS sequence"/>
</dbReference>
<dbReference type="EMBL" id="SKBM01000011">
    <property type="protein sequence ID" value="TCZ61045.1"/>
    <property type="molecule type" value="Genomic_DNA"/>
</dbReference>
<dbReference type="InterPro" id="IPR047661">
    <property type="entry name" value="IstB"/>
</dbReference>
<dbReference type="RefSeq" id="WP_132289598.1">
    <property type="nucleotide sequence ID" value="NZ_SKBM01000011.1"/>
</dbReference>
<dbReference type="PIRSF" id="PIRSF003073">
    <property type="entry name" value="DNAC_TnpB_IstB"/>
    <property type="match status" value="1"/>
</dbReference>
<dbReference type="InterPro" id="IPR027417">
    <property type="entry name" value="P-loop_NTPase"/>
</dbReference>
<evidence type="ECO:0000313" key="6">
    <source>
        <dbReference type="Proteomes" id="UP000295023"/>
    </source>
</evidence>
<organism evidence="5 6">
    <name type="scientific">Roseicella aquatilis</name>
    <dbReference type="NCBI Taxonomy" id="2527868"/>
    <lineage>
        <taxon>Bacteria</taxon>
        <taxon>Pseudomonadati</taxon>
        <taxon>Pseudomonadota</taxon>
        <taxon>Alphaproteobacteria</taxon>
        <taxon>Acetobacterales</taxon>
        <taxon>Roseomonadaceae</taxon>
        <taxon>Roseicella</taxon>
    </lineage>
</organism>
<accession>A0A4R4DJZ6</accession>
<dbReference type="InterPro" id="IPR002611">
    <property type="entry name" value="IstB_ATP-bd"/>
</dbReference>
<dbReference type="FunFam" id="3.40.50.300:FF:001361">
    <property type="entry name" value="AAA family ATPase"/>
    <property type="match status" value="1"/>
</dbReference>
<evidence type="ECO:0000256" key="2">
    <source>
        <dbReference type="ARBA" id="ARBA00022741"/>
    </source>
</evidence>
<dbReference type="NCBIfam" id="NF038214">
    <property type="entry name" value="IS21_help_AAA"/>
    <property type="match status" value="1"/>
</dbReference>
<dbReference type="Pfam" id="PF01695">
    <property type="entry name" value="IstB_IS21"/>
    <property type="match status" value="1"/>
</dbReference>
<keyword evidence="2" id="KW-0547">Nucleotide-binding</keyword>
<keyword evidence="6" id="KW-1185">Reference proteome</keyword>
<dbReference type="OrthoDB" id="8150723at2"/>
<evidence type="ECO:0000259" key="4">
    <source>
        <dbReference type="SMART" id="SM00382"/>
    </source>
</evidence>
<keyword evidence="3" id="KW-0067">ATP-binding</keyword>
<dbReference type="CDD" id="cd00009">
    <property type="entry name" value="AAA"/>
    <property type="match status" value="1"/>
</dbReference>
<dbReference type="InterPro" id="IPR028350">
    <property type="entry name" value="DNAC/IstB-like"/>
</dbReference>
<protein>
    <submittedName>
        <fullName evidence="5">Transposase</fullName>
    </submittedName>
</protein>
<comment type="similarity">
    <text evidence="1">Belongs to the IS21/IS1162 putative ATP-binding protein family.</text>
</comment>
<dbReference type="GO" id="GO:0006260">
    <property type="term" value="P:DNA replication"/>
    <property type="evidence" value="ECO:0007669"/>
    <property type="project" value="TreeGrafter"/>
</dbReference>